<reference evidence="1 2" key="1">
    <citation type="submission" date="2020-01" db="EMBL/GenBank/DDBJ databases">
        <authorList>
            <person name="Deng T."/>
        </authorList>
    </citation>
    <scope>NUCLEOTIDE SEQUENCE [LARGE SCALE GENOMIC DNA]</scope>
    <source>
        <strain evidence="1 2">5221</strain>
    </source>
</reference>
<dbReference type="Proteomes" id="UP000469215">
    <property type="component" value="Unassembled WGS sequence"/>
</dbReference>
<protein>
    <recommendedName>
        <fullName evidence="3">Metallopeptidase family protein</fullName>
    </recommendedName>
</protein>
<accession>A0A6N9H7X8</accession>
<comment type="caution">
    <text evidence="1">The sequence shown here is derived from an EMBL/GenBank/DDBJ whole genome shotgun (WGS) entry which is preliminary data.</text>
</comment>
<keyword evidence="2" id="KW-1185">Reference proteome</keyword>
<dbReference type="Gene3D" id="3.30.2010.20">
    <property type="match status" value="1"/>
</dbReference>
<dbReference type="InterPro" id="IPR038555">
    <property type="entry name" value="Zincin_1_sf"/>
</dbReference>
<evidence type="ECO:0000313" key="2">
    <source>
        <dbReference type="Proteomes" id="UP000469215"/>
    </source>
</evidence>
<name>A0A6N9H7X8_9MICO</name>
<dbReference type="RefSeq" id="WP_160953106.1">
    <property type="nucleotide sequence ID" value="NZ_WWEQ01000022.1"/>
</dbReference>
<dbReference type="InterPro" id="IPR010428">
    <property type="entry name" value="Zincin_1"/>
</dbReference>
<dbReference type="EMBL" id="WWEQ01000022">
    <property type="protein sequence ID" value="MYM19674.1"/>
    <property type="molecule type" value="Genomic_DNA"/>
</dbReference>
<sequence>METVGDESAGGGAFAGDGVFDGLVEEAMAALPAEVTERLDNVAFFIADDPPPEAPSILGLYEGIALTERDAAYGFVPPDTITLFKNPLIACARDEDELYEQIYITIVHEVAHHHGIDDDELHELGWG</sequence>
<dbReference type="AlphaFoldDB" id="A0A6N9H7X8"/>
<gene>
    <name evidence="1" type="ORF">GSY69_06740</name>
</gene>
<dbReference type="Pfam" id="PF06262">
    <property type="entry name" value="Zincin_1"/>
    <property type="match status" value="1"/>
</dbReference>
<evidence type="ECO:0008006" key="3">
    <source>
        <dbReference type="Google" id="ProtNLM"/>
    </source>
</evidence>
<proteinExistence type="predicted"/>
<organism evidence="1 2">
    <name type="scientific">Brevibacterium rongguiense</name>
    <dbReference type="NCBI Taxonomy" id="2695267"/>
    <lineage>
        <taxon>Bacteria</taxon>
        <taxon>Bacillati</taxon>
        <taxon>Actinomycetota</taxon>
        <taxon>Actinomycetes</taxon>
        <taxon>Micrococcales</taxon>
        <taxon>Brevibacteriaceae</taxon>
        <taxon>Brevibacterium</taxon>
    </lineage>
</organism>
<evidence type="ECO:0000313" key="1">
    <source>
        <dbReference type="EMBL" id="MYM19674.1"/>
    </source>
</evidence>
<dbReference type="SUPFAM" id="SSF55486">
    <property type="entry name" value="Metalloproteases ('zincins'), catalytic domain"/>
    <property type="match status" value="1"/>
</dbReference>
<dbReference type="CDD" id="cd12952">
    <property type="entry name" value="MMP_ACEL2062"/>
    <property type="match status" value="1"/>
</dbReference>